<dbReference type="EMBL" id="CP031598">
    <property type="protein sequence ID" value="QEW28550.1"/>
    <property type="molecule type" value="Genomic_DNA"/>
</dbReference>
<dbReference type="PATRIC" id="fig|540747.5.peg.3990"/>
<reference evidence="2 4" key="2">
    <citation type="submission" date="2018-08" db="EMBL/GenBank/DDBJ databases">
        <title>Genetic Globetrotter - A new plasmid hitch-hiking vast phylogenetic and geographic distances.</title>
        <authorList>
            <person name="Vollmers J."/>
            <person name="Petersen J."/>
        </authorList>
    </citation>
    <scope>NUCLEOTIDE SEQUENCE [LARGE SCALE GENOMIC DNA]</scope>
    <source>
        <strain evidence="2 4">DSM 26383</strain>
    </source>
</reference>
<name>A0A0T5P1H4_9RHOB</name>
<evidence type="ECO:0000313" key="4">
    <source>
        <dbReference type="Proteomes" id="UP000325785"/>
    </source>
</evidence>
<gene>
    <name evidence="2" type="ORF">RIdsm_04381</name>
    <name evidence="1" type="ORF">XM52_26170</name>
</gene>
<keyword evidence="3" id="KW-1185">Reference proteome</keyword>
<dbReference type="OrthoDB" id="5420070at2"/>
<proteinExistence type="predicted"/>
<dbReference type="EMBL" id="LAXI01000030">
    <property type="protein sequence ID" value="KRS14978.1"/>
    <property type="molecule type" value="Genomic_DNA"/>
</dbReference>
<dbReference type="Gene3D" id="3.30.2270.10">
    <property type="entry name" value="Folate-binding superfamily"/>
    <property type="match status" value="1"/>
</dbReference>
<evidence type="ECO:0000313" key="3">
    <source>
        <dbReference type="Proteomes" id="UP000051401"/>
    </source>
</evidence>
<dbReference type="KEGG" id="rid:RIdsm_04381"/>
<dbReference type="Pfam" id="PF04267">
    <property type="entry name" value="SoxD"/>
    <property type="match status" value="1"/>
</dbReference>
<dbReference type="InterPro" id="IPR038561">
    <property type="entry name" value="SoxD_sf"/>
</dbReference>
<dbReference type="InterPro" id="IPR006279">
    <property type="entry name" value="SoxD"/>
</dbReference>
<dbReference type="Proteomes" id="UP000325785">
    <property type="component" value="Chromosome"/>
</dbReference>
<protein>
    <submittedName>
        <fullName evidence="1">Sarcosine oxidase subunit delta</fullName>
    </submittedName>
    <submittedName>
        <fullName evidence="2">Sarcosine oxidase, delta subunit family</fullName>
    </submittedName>
</protein>
<dbReference type="GO" id="GO:0046653">
    <property type="term" value="P:tetrahydrofolate metabolic process"/>
    <property type="evidence" value="ECO:0007669"/>
    <property type="project" value="InterPro"/>
</dbReference>
<evidence type="ECO:0000313" key="2">
    <source>
        <dbReference type="EMBL" id="QEW28550.1"/>
    </source>
</evidence>
<dbReference type="AlphaFoldDB" id="A0A0T5P1H4"/>
<accession>A0A0T5P1H4</accession>
<dbReference type="RefSeq" id="WP_057821158.1">
    <property type="nucleotide sequence ID" value="NZ_CP031598.1"/>
</dbReference>
<sequence length="88" mass="10297">MQIFTCPFCGPRDEREFHFAAEAGKTRPDTTQQIDAETWATYLHAQRNDKGRTSEVWMHLPCSELFLMERDSTTMEVFSSQPLRKEPQ</sequence>
<evidence type="ECO:0000313" key="1">
    <source>
        <dbReference type="EMBL" id="KRS14978.1"/>
    </source>
</evidence>
<dbReference type="GO" id="GO:0008115">
    <property type="term" value="F:sarcosine oxidase activity"/>
    <property type="evidence" value="ECO:0007669"/>
    <property type="project" value="InterPro"/>
</dbReference>
<dbReference type="Proteomes" id="UP000051401">
    <property type="component" value="Unassembled WGS sequence"/>
</dbReference>
<organism evidence="1 3">
    <name type="scientific">Roseovarius indicus</name>
    <dbReference type="NCBI Taxonomy" id="540747"/>
    <lineage>
        <taxon>Bacteria</taxon>
        <taxon>Pseudomonadati</taxon>
        <taxon>Pseudomonadota</taxon>
        <taxon>Alphaproteobacteria</taxon>
        <taxon>Rhodobacterales</taxon>
        <taxon>Roseobacteraceae</taxon>
        <taxon>Roseovarius</taxon>
    </lineage>
</organism>
<reference evidence="1 3" key="1">
    <citation type="submission" date="2015-04" db="EMBL/GenBank/DDBJ databases">
        <title>The draft genome sequence of Roseovarius indicus B108T.</title>
        <authorList>
            <person name="Li G."/>
            <person name="Lai Q."/>
            <person name="Shao Z."/>
            <person name="Yan P."/>
        </authorList>
    </citation>
    <scope>NUCLEOTIDE SEQUENCE [LARGE SCALE GENOMIC DNA]</scope>
    <source>
        <strain evidence="1 3">B108</strain>
    </source>
</reference>
<dbReference type="STRING" id="540747.SAMN04488031_1055"/>